<sequence>MSCMSSGCDITASMALFSLTYAFLAFGGLICAGRSCFSSDMCLRVWWPHDDCNDVESDDFVVQKIAPFLSSKCIARTSDRLLVQ</sequence>
<reference evidence="1 2" key="1">
    <citation type="submission" date="2019-07" db="EMBL/GenBank/DDBJ databases">
        <title>Genomics analysis of Aphanomyces spp. identifies a new class of oomycete effector associated with host adaptation.</title>
        <authorList>
            <person name="Gaulin E."/>
        </authorList>
    </citation>
    <scope>NUCLEOTIDE SEQUENCE [LARGE SCALE GENOMIC DNA]</scope>
    <source>
        <strain evidence="1 2">ATCC 201684</strain>
    </source>
</reference>
<protein>
    <submittedName>
        <fullName evidence="1">Uncharacterized protein</fullName>
    </submittedName>
</protein>
<name>A0A6G0W3S6_9STRA</name>
<keyword evidence="2" id="KW-1185">Reference proteome</keyword>
<gene>
    <name evidence="1" type="ORF">Ae201684_019009</name>
</gene>
<dbReference type="EMBL" id="VJMJ01000374">
    <property type="protein sequence ID" value="KAF0721653.1"/>
    <property type="molecule type" value="Genomic_DNA"/>
</dbReference>
<dbReference type="Proteomes" id="UP000481153">
    <property type="component" value="Unassembled WGS sequence"/>
</dbReference>
<organism evidence="1 2">
    <name type="scientific">Aphanomyces euteiches</name>
    <dbReference type="NCBI Taxonomy" id="100861"/>
    <lineage>
        <taxon>Eukaryota</taxon>
        <taxon>Sar</taxon>
        <taxon>Stramenopiles</taxon>
        <taxon>Oomycota</taxon>
        <taxon>Saprolegniomycetes</taxon>
        <taxon>Saprolegniales</taxon>
        <taxon>Verrucalvaceae</taxon>
        <taxon>Aphanomyces</taxon>
    </lineage>
</organism>
<evidence type="ECO:0000313" key="1">
    <source>
        <dbReference type="EMBL" id="KAF0721653.1"/>
    </source>
</evidence>
<dbReference type="AlphaFoldDB" id="A0A6G0W3S6"/>
<evidence type="ECO:0000313" key="2">
    <source>
        <dbReference type="Proteomes" id="UP000481153"/>
    </source>
</evidence>
<accession>A0A6G0W3S6</accession>
<comment type="caution">
    <text evidence="1">The sequence shown here is derived from an EMBL/GenBank/DDBJ whole genome shotgun (WGS) entry which is preliminary data.</text>
</comment>
<proteinExistence type="predicted"/>